<reference evidence="4 5" key="1">
    <citation type="submission" date="2017-04" db="EMBL/GenBank/DDBJ databases">
        <title>Comparative genome analysis of Subtercola boreus.</title>
        <authorList>
            <person name="Cho Y.-J."/>
            <person name="Cho A."/>
            <person name="Kim O.-S."/>
            <person name="Lee J.-I."/>
        </authorList>
    </citation>
    <scope>NUCLEOTIDE SEQUENCE [LARGE SCALE GENOMIC DNA]</scope>
    <source>
        <strain evidence="4 5">P28004</strain>
    </source>
</reference>
<dbReference type="GO" id="GO:0003677">
    <property type="term" value="F:DNA binding"/>
    <property type="evidence" value="ECO:0007669"/>
    <property type="project" value="UniProtKB-KW"/>
</dbReference>
<sequence>MGGSRLKHLQPARPIETQAVRRTTEPAAPSPSREEIGSTGATPATIRTWAALNGFEVGTRGRIHATVLDAYAKAHQ</sequence>
<dbReference type="Pfam" id="PF23359">
    <property type="entry name" value="Lsr2_DNA-bd"/>
    <property type="match status" value="1"/>
</dbReference>
<dbReference type="Proteomes" id="UP000257080">
    <property type="component" value="Unassembled WGS sequence"/>
</dbReference>
<organism evidence="4 5">
    <name type="scientific">Subtercola boreus</name>
    <dbReference type="NCBI Taxonomy" id="120213"/>
    <lineage>
        <taxon>Bacteria</taxon>
        <taxon>Bacillati</taxon>
        <taxon>Actinomycetota</taxon>
        <taxon>Actinomycetes</taxon>
        <taxon>Micrococcales</taxon>
        <taxon>Microbacteriaceae</taxon>
        <taxon>Subtercola</taxon>
    </lineage>
</organism>
<evidence type="ECO:0000259" key="3">
    <source>
        <dbReference type="Pfam" id="PF23359"/>
    </source>
</evidence>
<dbReference type="OrthoDB" id="4113332at2"/>
<keyword evidence="1" id="KW-0238">DNA-binding</keyword>
<proteinExistence type="predicted"/>
<feature type="domain" description="Lsr2 DNA-binding" evidence="3">
    <location>
        <begin position="40"/>
        <end position="74"/>
    </location>
</feature>
<protein>
    <recommendedName>
        <fullName evidence="3">Lsr2 DNA-binding domain-containing protein</fullName>
    </recommendedName>
</protein>
<dbReference type="AlphaFoldDB" id="A0A3E0W5V4"/>
<evidence type="ECO:0000256" key="1">
    <source>
        <dbReference type="ARBA" id="ARBA00023125"/>
    </source>
</evidence>
<feature type="region of interest" description="Disordered" evidence="2">
    <location>
        <begin position="1"/>
        <end position="42"/>
    </location>
</feature>
<dbReference type="InterPro" id="IPR055370">
    <property type="entry name" value="Lsr2_DNA-bd"/>
</dbReference>
<name>A0A3E0W5V4_9MICO</name>
<dbReference type="InterPro" id="IPR036625">
    <property type="entry name" value="E3-bd_dom_sf"/>
</dbReference>
<dbReference type="EMBL" id="NBXE01000036">
    <property type="protein sequence ID" value="RFA24725.1"/>
    <property type="molecule type" value="Genomic_DNA"/>
</dbReference>
<evidence type="ECO:0000256" key="2">
    <source>
        <dbReference type="SAM" id="MobiDB-lite"/>
    </source>
</evidence>
<feature type="compositionally biased region" description="Basic residues" evidence="2">
    <location>
        <begin position="1"/>
        <end position="10"/>
    </location>
</feature>
<accession>A0A3E0W5V4</accession>
<dbReference type="Gene3D" id="4.10.320.10">
    <property type="entry name" value="E3-binding domain"/>
    <property type="match status" value="1"/>
</dbReference>
<evidence type="ECO:0000313" key="5">
    <source>
        <dbReference type="Proteomes" id="UP000257080"/>
    </source>
</evidence>
<comment type="caution">
    <text evidence="4">The sequence shown here is derived from an EMBL/GenBank/DDBJ whole genome shotgun (WGS) entry which is preliminary data.</text>
</comment>
<evidence type="ECO:0000313" key="4">
    <source>
        <dbReference type="EMBL" id="RFA24725.1"/>
    </source>
</evidence>
<dbReference type="GO" id="GO:0016746">
    <property type="term" value="F:acyltransferase activity"/>
    <property type="evidence" value="ECO:0007669"/>
    <property type="project" value="InterPro"/>
</dbReference>
<gene>
    <name evidence="4" type="ORF">B7R25_16255</name>
</gene>